<dbReference type="RefSeq" id="WP_093942192.1">
    <property type="nucleotide sequence ID" value="NZ_CP022521.1"/>
</dbReference>
<sequence>MNDVQKLVQEAIDRLVDSGTEIGVQVAAYRHGELIVDAVAGVSDPATGRPVLSSTPFNSFSTGKGVTSTVVHVLVDRGVLDYDEPIARLWPEFAAHGKERTTLRHVLTHSAGVPGLPQATTPEDLCDWDVTCARIADTEPWWEPGTRTGYHAQTYGYLVGEVVRRATGTPISTVLREEITVPLGIADELFFGVPESDLERLAVLTDAADSAAMFAAMPPDFPLFAAVPTAVMPTAAYGNRRDVLTADIPAGGTMTARAVARMYAALLGEVDGVRLVSPARLREISAVQTRDVDQVTGHAYPKALGYNVGRPGTTSEATPGVFGMVGMGGSAAYADSSTGVTVALTKNRFDPFAPSPVDGIGAIVAELTGGG</sequence>
<protein>
    <submittedName>
        <fullName evidence="1">Esterase EstB</fullName>
        <ecNumber evidence="1">3.1.1.-</ecNumber>
    </submittedName>
</protein>
<dbReference type="AlphaFoldDB" id="A0A221W5F6"/>
<dbReference type="InterPro" id="IPR001466">
    <property type="entry name" value="Beta-lactam-related"/>
</dbReference>
<dbReference type="EMBL" id="CP022521">
    <property type="protein sequence ID" value="ASO20931.1"/>
    <property type="molecule type" value="Genomic_DNA"/>
</dbReference>
<dbReference type="InterPro" id="IPR012338">
    <property type="entry name" value="Beta-lactam/transpept-like"/>
</dbReference>
<keyword evidence="2" id="KW-1185">Reference proteome</keyword>
<proteinExistence type="predicted"/>
<dbReference type="GO" id="GO:0016787">
    <property type="term" value="F:hydrolase activity"/>
    <property type="evidence" value="ECO:0007669"/>
    <property type="project" value="UniProtKB-KW"/>
</dbReference>
<gene>
    <name evidence="1" type="primary">estB1</name>
    <name evidence="1" type="ORF">AHOG_16525</name>
</gene>
<dbReference type="OrthoDB" id="3422781at2"/>
<evidence type="ECO:0000313" key="1">
    <source>
        <dbReference type="EMBL" id="ASO20931.1"/>
    </source>
</evidence>
<dbReference type="EC" id="3.1.1.-" evidence="1"/>
<keyword evidence="1" id="KW-0378">Hydrolase</keyword>
<accession>A0A221W5F6</accession>
<organism evidence="1 2">
    <name type="scientific">Actinoalloteichus hoggarensis</name>
    <dbReference type="NCBI Taxonomy" id="1470176"/>
    <lineage>
        <taxon>Bacteria</taxon>
        <taxon>Bacillati</taxon>
        <taxon>Actinomycetota</taxon>
        <taxon>Actinomycetes</taxon>
        <taxon>Pseudonocardiales</taxon>
        <taxon>Pseudonocardiaceae</taxon>
        <taxon>Actinoalloteichus</taxon>
    </lineage>
</organism>
<dbReference type="KEGG" id="ahg:AHOG_16525"/>
<dbReference type="Proteomes" id="UP000204221">
    <property type="component" value="Chromosome"/>
</dbReference>
<dbReference type="PANTHER" id="PTHR43319">
    <property type="entry name" value="BETA-LACTAMASE-RELATED"/>
    <property type="match status" value="1"/>
</dbReference>
<dbReference type="PANTHER" id="PTHR43319:SF3">
    <property type="entry name" value="BETA-LACTAMASE-RELATED DOMAIN-CONTAINING PROTEIN"/>
    <property type="match status" value="1"/>
</dbReference>
<dbReference type="SUPFAM" id="SSF56601">
    <property type="entry name" value="beta-lactamase/transpeptidase-like"/>
    <property type="match status" value="1"/>
</dbReference>
<reference evidence="1 2" key="1">
    <citation type="submission" date="2017-07" db="EMBL/GenBank/DDBJ databases">
        <title>Complete genome sequence of Actinoalloteichus hoggarensis DSM 45943, type strain of Actinoalloteichus hoggarensis.</title>
        <authorList>
            <person name="Ruckert C."/>
            <person name="Nouioui I."/>
            <person name="Willmese J."/>
            <person name="van Wezel G."/>
            <person name="Klenk H.-P."/>
            <person name="Kalinowski J."/>
            <person name="Zotchev S.B."/>
        </authorList>
    </citation>
    <scope>NUCLEOTIDE SEQUENCE [LARGE SCALE GENOMIC DNA]</scope>
    <source>
        <strain evidence="1 2">DSM 45943</strain>
    </source>
</reference>
<name>A0A221W5F6_9PSEU</name>
<evidence type="ECO:0000313" key="2">
    <source>
        <dbReference type="Proteomes" id="UP000204221"/>
    </source>
</evidence>
<dbReference type="InterPro" id="IPR052907">
    <property type="entry name" value="Beta-lactamase/esterase"/>
</dbReference>
<dbReference type="Gene3D" id="3.40.710.10">
    <property type="entry name" value="DD-peptidase/beta-lactamase superfamily"/>
    <property type="match status" value="1"/>
</dbReference>
<dbReference type="Pfam" id="PF00144">
    <property type="entry name" value="Beta-lactamase"/>
    <property type="match status" value="1"/>
</dbReference>